<evidence type="ECO:0000313" key="2">
    <source>
        <dbReference type="Proteomes" id="UP000094389"/>
    </source>
</evidence>
<reference evidence="1 2" key="1">
    <citation type="journal article" date="2016" name="Proc. Natl. Acad. Sci. U.S.A.">
        <title>Comparative genomics of biotechnologically important yeasts.</title>
        <authorList>
            <person name="Riley R."/>
            <person name="Haridas S."/>
            <person name="Wolfe K.H."/>
            <person name="Lopes M.R."/>
            <person name="Hittinger C.T."/>
            <person name="Goeker M."/>
            <person name="Salamov A.A."/>
            <person name="Wisecaver J.H."/>
            <person name="Long T.M."/>
            <person name="Calvey C.H."/>
            <person name="Aerts A.L."/>
            <person name="Barry K.W."/>
            <person name="Choi C."/>
            <person name="Clum A."/>
            <person name="Coughlan A.Y."/>
            <person name="Deshpande S."/>
            <person name="Douglass A.P."/>
            <person name="Hanson S.J."/>
            <person name="Klenk H.-P."/>
            <person name="LaButti K.M."/>
            <person name="Lapidus A."/>
            <person name="Lindquist E.A."/>
            <person name="Lipzen A.M."/>
            <person name="Meier-Kolthoff J.P."/>
            <person name="Ohm R.A."/>
            <person name="Otillar R.P."/>
            <person name="Pangilinan J.L."/>
            <person name="Peng Y."/>
            <person name="Rokas A."/>
            <person name="Rosa C.A."/>
            <person name="Scheuner C."/>
            <person name="Sibirny A.A."/>
            <person name="Slot J.C."/>
            <person name="Stielow J.B."/>
            <person name="Sun H."/>
            <person name="Kurtzman C.P."/>
            <person name="Blackwell M."/>
            <person name="Grigoriev I.V."/>
            <person name="Jeffries T.W."/>
        </authorList>
    </citation>
    <scope>NUCLEOTIDE SEQUENCE [LARGE SCALE GENOMIC DNA]</scope>
    <source>
        <strain evidence="2">ATCC 18201 / CBS 1600 / BCRC 20928 / JCM 3617 / NBRC 0987 / NRRL Y-1542</strain>
    </source>
</reference>
<organism evidence="1 2">
    <name type="scientific">Cyberlindnera jadinii (strain ATCC 18201 / CBS 1600 / BCRC 20928 / JCM 3617 / NBRC 0987 / NRRL Y-1542)</name>
    <name type="common">Torula yeast</name>
    <name type="synonym">Candida utilis</name>
    <dbReference type="NCBI Taxonomy" id="983966"/>
    <lineage>
        <taxon>Eukaryota</taxon>
        <taxon>Fungi</taxon>
        <taxon>Dikarya</taxon>
        <taxon>Ascomycota</taxon>
        <taxon>Saccharomycotina</taxon>
        <taxon>Saccharomycetes</taxon>
        <taxon>Phaffomycetales</taxon>
        <taxon>Phaffomycetaceae</taxon>
        <taxon>Cyberlindnera</taxon>
    </lineage>
</organism>
<sequence length="110" mass="12454">MTSKYSRTVSTGDSRGRAYSMTINGCLLHRVEGVIAQENGQEKGVLQIDEEQNKLEDYIRKIGEFLSQHNCYAQLYSAREIVQQETTEMGLTREETTVEFSNIELTAPTS</sequence>
<gene>
    <name evidence="1" type="ORF">CYBJADRAFT_175959</name>
</gene>
<dbReference type="RefSeq" id="XP_020067611.1">
    <property type="nucleotide sequence ID" value="XM_020216760.1"/>
</dbReference>
<evidence type="ECO:0000313" key="1">
    <source>
        <dbReference type="EMBL" id="ODV70572.1"/>
    </source>
</evidence>
<dbReference type="EMBL" id="KV454000">
    <property type="protein sequence ID" value="ODV70572.1"/>
    <property type="molecule type" value="Genomic_DNA"/>
</dbReference>
<name>A0A1E4RTH7_CYBJN</name>
<protein>
    <submittedName>
        <fullName evidence="1">Uncharacterized protein</fullName>
    </submittedName>
</protein>
<dbReference type="GeneID" id="30991156"/>
<accession>A0A1E4RTH7</accession>
<keyword evidence="2" id="KW-1185">Reference proteome</keyword>
<proteinExistence type="predicted"/>
<dbReference type="Proteomes" id="UP000094389">
    <property type="component" value="Unassembled WGS sequence"/>
</dbReference>
<dbReference type="AlphaFoldDB" id="A0A1E4RTH7"/>